<dbReference type="RefSeq" id="WP_256613415.1">
    <property type="nucleotide sequence ID" value="NZ_JANIBK010000003.1"/>
</dbReference>
<keyword evidence="1" id="KW-0812">Transmembrane</keyword>
<sequence length="181" mass="20252">MELAISNLSQLIQLLNPHLPAYLIGTAGILLEWRSYYLPSGREFRRWSAMGALLWALQYMLLGAWTAGLSMAITALRTVLSGLQPQKLFKHGSVAGFILIFSGLAHLSWQGCISLLPAFAVINTTLALYYFDNRNMRIALLASSLAWIINDVYWQAWPALIAESVAIGINIRTIRKIFLKE</sequence>
<keyword evidence="1" id="KW-0472">Membrane</keyword>
<protein>
    <submittedName>
        <fullName evidence="2">YgjV family protein</fullName>
    </submittedName>
</protein>
<evidence type="ECO:0000313" key="2">
    <source>
        <dbReference type="EMBL" id="MCQ8127097.1"/>
    </source>
</evidence>
<comment type="caution">
    <text evidence="2">The sequence shown here is derived from an EMBL/GenBank/DDBJ whole genome shotgun (WGS) entry which is preliminary data.</text>
</comment>
<name>A0ABT1TZW7_9GAMM</name>
<proteinExistence type="predicted"/>
<feature type="transmembrane region" description="Helical" evidence="1">
    <location>
        <begin position="12"/>
        <end position="33"/>
    </location>
</feature>
<keyword evidence="3" id="KW-1185">Reference proteome</keyword>
<dbReference type="Pfam" id="PF10688">
    <property type="entry name" value="Imp-YgjV"/>
    <property type="match status" value="1"/>
</dbReference>
<reference evidence="2 3" key="1">
    <citation type="submission" date="2022-07" db="EMBL/GenBank/DDBJ databases">
        <title>Methylomonas rivi sp. nov., Methylomonas rosea sp. nov., Methylomonas aureus sp. nov. and Methylomonas subterranea sp. nov., four novel methanotrophs isolated from a freshwater creek and the deep terrestrial subsurface.</title>
        <authorList>
            <person name="Abin C."/>
            <person name="Sankaranarayanan K."/>
            <person name="Garner C."/>
            <person name="Sindelar R."/>
            <person name="Kotary K."/>
            <person name="Garner R."/>
            <person name="Barclay S."/>
            <person name="Lawson P."/>
            <person name="Krumholz L."/>
        </authorList>
    </citation>
    <scope>NUCLEOTIDE SEQUENCE [LARGE SCALE GENOMIC DNA]</scope>
    <source>
        <strain evidence="2 3">WSC-6</strain>
    </source>
</reference>
<evidence type="ECO:0000256" key="1">
    <source>
        <dbReference type="SAM" id="Phobius"/>
    </source>
</evidence>
<evidence type="ECO:0000313" key="3">
    <source>
        <dbReference type="Proteomes" id="UP001524586"/>
    </source>
</evidence>
<feature type="transmembrane region" description="Helical" evidence="1">
    <location>
        <begin position="113"/>
        <end position="131"/>
    </location>
</feature>
<organism evidence="2 3">
    <name type="scientific">Methylomonas rivi</name>
    <dbReference type="NCBI Taxonomy" id="2952226"/>
    <lineage>
        <taxon>Bacteria</taxon>
        <taxon>Pseudomonadati</taxon>
        <taxon>Pseudomonadota</taxon>
        <taxon>Gammaproteobacteria</taxon>
        <taxon>Methylococcales</taxon>
        <taxon>Methylococcaceae</taxon>
        <taxon>Methylomonas</taxon>
    </lineage>
</organism>
<accession>A0ABT1TZW7</accession>
<dbReference type="Proteomes" id="UP001524586">
    <property type="component" value="Unassembled WGS sequence"/>
</dbReference>
<gene>
    <name evidence="2" type="ORF">NP596_01405</name>
</gene>
<keyword evidence="1" id="KW-1133">Transmembrane helix</keyword>
<dbReference type="InterPro" id="IPR019629">
    <property type="entry name" value="Uncharacterised_HI1736/YgjV"/>
</dbReference>
<dbReference type="EMBL" id="JANIBK010000003">
    <property type="protein sequence ID" value="MCQ8127097.1"/>
    <property type="molecule type" value="Genomic_DNA"/>
</dbReference>
<feature type="transmembrane region" description="Helical" evidence="1">
    <location>
        <begin position="53"/>
        <end position="76"/>
    </location>
</feature>